<dbReference type="AlphaFoldDB" id="A0A951UJM7"/>
<comment type="caution">
    <text evidence="1">The sequence shown here is derived from an EMBL/GenBank/DDBJ whole genome shotgun (WGS) entry which is preliminary data.</text>
</comment>
<dbReference type="Proteomes" id="UP000715781">
    <property type="component" value="Unassembled WGS sequence"/>
</dbReference>
<name>A0A951UJM7_9NOST</name>
<reference evidence="1" key="2">
    <citation type="journal article" date="2022" name="Microbiol. Resour. Announc.">
        <title>Metagenome Sequencing to Explore Phylogenomics of Terrestrial Cyanobacteria.</title>
        <authorList>
            <person name="Ward R.D."/>
            <person name="Stajich J.E."/>
            <person name="Johansen J.R."/>
            <person name="Huntemann M."/>
            <person name="Clum A."/>
            <person name="Foster B."/>
            <person name="Foster B."/>
            <person name="Roux S."/>
            <person name="Palaniappan K."/>
            <person name="Varghese N."/>
            <person name="Mukherjee S."/>
            <person name="Reddy T.B.K."/>
            <person name="Daum C."/>
            <person name="Copeland A."/>
            <person name="Chen I.A."/>
            <person name="Ivanova N.N."/>
            <person name="Kyrpides N.C."/>
            <person name="Shapiro N."/>
            <person name="Eloe-Fadrosh E.A."/>
            <person name="Pietrasiak N."/>
        </authorList>
    </citation>
    <scope>NUCLEOTIDE SEQUENCE</scope>
    <source>
        <strain evidence="1">JT2-VF2</strain>
    </source>
</reference>
<accession>A0A951UJM7</accession>
<gene>
    <name evidence="1" type="ORF">KME32_34195</name>
</gene>
<sequence>MKATFKDILSHDLLPIDVFNYIIPTSPEQSETLKAYCQHHEHFLFIDVADVVVDYPKFYFSECKSLYFKIANALRGFPLRRQTYTNVRYLHQIEYGLYRRKQSVIVIWNAHLLQTRVLETLMADAKYLEQKSTKLELHQNGSIVYREEYRVHFLIVGNELTELRLQLACQNF</sequence>
<proteinExistence type="predicted"/>
<evidence type="ECO:0000313" key="2">
    <source>
        <dbReference type="Proteomes" id="UP000715781"/>
    </source>
</evidence>
<reference evidence="1" key="1">
    <citation type="submission" date="2021-05" db="EMBL/GenBank/DDBJ databases">
        <authorList>
            <person name="Pietrasiak N."/>
            <person name="Ward R."/>
            <person name="Stajich J.E."/>
            <person name="Kurbessoian T."/>
        </authorList>
    </citation>
    <scope>NUCLEOTIDE SEQUENCE</scope>
    <source>
        <strain evidence="1">JT2-VF2</strain>
    </source>
</reference>
<evidence type="ECO:0000313" key="1">
    <source>
        <dbReference type="EMBL" id="MBW4566043.1"/>
    </source>
</evidence>
<dbReference type="EMBL" id="JAHHHN010000057">
    <property type="protein sequence ID" value="MBW4566043.1"/>
    <property type="molecule type" value="Genomic_DNA"/>
</dbReference>
<protein>
    <submittedName>
        <fullName evidence="1">Uncharacterized protein</fullName>
    </submittedName>
</protein>
<organism evidence="1 2">
    <name type="scientific">Mojavia pulchra JT2-VF2</name>
    <dbReference type="NCBI Taxonomy" id="287848"/>
    <lineage>
        <taxon>Bacteria</taxon>
        <taxon>Bacillati</taxon>
        <taxon>Cyanobacteriota</taxon>
        <taxon>Cyanophyceae</taxon>
        <taxon>Nostocales</taxon>
        <taxon>Nostocaceae</taxon>
    </lineage>
</organism>